<sequence length="69" mass="7627">MFGLAMFLLCLSNLLYLEAIYVGLNNLPKSSNLPFFIAVMVGIFSEIGLRIATRAACKNFIKDKPNDKG</sequence>
<dbReference type="STRING" id="1802668.A2831_03425"/>
<comment type="caution">
    <text evidence="2">The sequence shown here is derived from an EMBL/GenBank/DDBJ whole genome shotgun (WGS) entry which is preliminary data.</text>
</comment>
<organism evidence="2 3">
    <name type="scientific">Candidatus Yanofskybacteria bacterium RIFCSPHIGHO2_01_FULL_44_17</name>
    <dbReference type="NCBI Taxonomy" id="1802668"/>
    <lineage>
        <taxon>Bacteria</taxon>
        <taxon>Candidatus Yanofskyibacteriota</taxon>
    </lineage>
</organism>
<name>A0A1F8EZV5_9BACT</name>
<proteinExistence type="predicted"/>
<dbReference type="EMBL" id="MGJI01000007">
    <property type="protein sequence ID" value="OGN05569.1"/>
    <property type="molecule type" value="Genomic_DNA"/>
</dbReference>
<gene>
    <name evidence="2" type="ORF">A2831_03425</name>
</gene>
<evidence type="ECO:0000313" key="2">
    <source>
        <dbReference type="EMBL" id="OGN05569.1"/>
    </source>
</evidence>
<feature type="transmembrane region" description="Helical" evidence="1">
    <location>
        <begin position="35"/>
        <end position="52"/>
    </location>
</feature>
<keyword evidence="1" id="KW-0472">Membrane</keyword>
<evidence type="ECO:0000256" key="1">
    <source>
        <dbReference type="SAM" id="Phobius"/>
    </source>
</evidence>
<keyword evidence="1" id="KW-0812">Transmembrane</keyword>
<dbReference type="Proteomes" id="UP000177507">
    <property type="component" value="Unassembled WGS sequence"/>
</dbReference>
<protein>
    <submittedName>
        <fullName evidence="2">Uncharacterized protein</fullName>
    </submittedName>
</protein>
<evidence type="ECO:0000313" key="3">
    <source>
        <dbReference type="Proteomes" id="UP000177507"/>
    </source>
</evidence>
<accession>A0A1F8EZV5</accession>
<keyword evidence="1" id="KW-1133">Transmembrane helix</keyword>
<dbReference type="AlphaFoldDB" id="A0A1F8EZV5"/>
<reference evidence="2 3" key="1">
    <citation type="journal article" date="2016" name="Nat. Commun.">
        <title>Thousands of microbial genomes shed light on interconnected biogeochemical processes in an aquifer system.</title>
        <authorList>
            <person name="Anantharaman K."/>
            <person name="Brown C.T."/>
            <person name="Hug L.A."/>
            <person name="Sharon I."/>
            <person name="Castelle C.J."/>
            <person name="Probst A.J."/>
            <person name="Thomas B.C."/>
            <person name="Singh A."/>
            <person name="Wilkins M.J."/>
            <person name="Karaoz U."/>
            <person name="Brodie E.L."/>
            <person name="Williams K.H."/>
            <person name="Hubbard S.S."/>
            <person name="Banfield J.F."/>
        </authorList>
    </citation>
    <scope>NUCLEOTIDE SEQUENCE [LARGE SCALE GENOMIC DNA]</scope>
</reference>